<dbReference type="InterPro" id="IPR020568">
    <property type="entry name" value="Ribosomal_Su5_D2-typ_SF"/>
</dbReference>
<dbReference type="PRINTS" id="PR01159">
    <property type="entry name" value="DNAGYRASEB"/>
</dbReference>
<dbReference type="EC" id="5.6.2.2" evidence="3"/>
<feature type="compositionally biased region" description="Basic and acidic residues" evidence="9">
    <location>
        <begin position="195"/>
        <end position="204"/>
    </location>
</feature>
<evidence type="ECO:0000313" key="12">
    <source>
        <dbReference type="Proteomes" id="UP000266906"/>
    </source>
</evidence>
<name>A0A3N4RYE0_9ACTN</name>
<dbReference type="Proteomes" id="UP000266906">
    <property type="component" value="Unassembled WGS sequence"/>
</dbReference>
<keyword evidence="7" id="KW-0238">DNA-binding</keyword>
<comment type="caution">
    <text evidence="11">The sequence shown here is derived from an EMBL/GenBank/DDBJ whole genome shotgun (WGS) entry which is preliminary data.</text>
</comment>
<comment type="similarity">
    <text evidence="2">Belongs to the type II topoisomerase GyrB family.</text>
</comment>
<feature type="region of interest" description="Disordered" evidence="9">
    <location>
        <begin position="195"/>
        <end position="216"/>
    </location>
</feature>
<accession>A0A3N4RYE0</accession>
<sequence>MTEYNAAHIQVLEGPAIVRKRPGMYIGSTGARGLHQLLYEALEVAAEAVLLGRAGRIDVTLTADGGARVSHDGHPDASLPEQLTRFWAPPRQTGSRVHLSPFGTSLFTVSALSARLTVEEHRDGVIVRHAYARGEQLTPPTEAGATDRTGTSLTLHPDPEIFETVAFDHPTLADRLRELALLNREFDFTLTDERTTPPRTERLHHPAGPIDFTTHLGGDPTDTLTVLAEDARMGGTLDLALSWTGRGGVHCYANSRRTSDGTHLTGFREGLRAALLPRLGRHALRALLTELTAVVSIKLDDPNYEGCTREMLGNHPVHACTAEAVQHAVETWLAEHPQRAAELAGA</sequence>
<evidence type="ECO:0000256" key="3">
    <source>
        <dbReference type="ARBA" id="ARBA00012895"/>
    </source>
</evidence>
<organism evidence="11 12">
    <name type="scientific">Kitasatospora cineracea</name>
    <dbReference type="NCBI Taxonomy" id="88074"/>
    <lineage>
        <taxon>Bacteria</taxon>
        <taxon>Bacillati</taxon>
        <taxon>Actinomycetota</taxon>
        <taxon>Actinomycetes</taxon>
        <taxon>Kitasatosporales</taxon>
        <taxon>Streptomycetaceae</taxon>
        <taxon>Kitasatospora</taxon>
    </lineage>
</organism>
<comment type="catalytic activity">
    <reaction evidence="1">
        <text>ATP-dependent breakage, passage and rejoining of double-stranded DNA.</text>
        <dbReference type="EC" id="5.6.2.2"/>
    </reaction>
</comment>
<dbReference type="EMBL" id="RKQG01000001">
    <property type="protein sequence ID" value="RPE35695.1"/>
    <property type="molecule type" value="Genomic_DNA"/>
</dbReference>
<dbReference type="PANTHER" id="PTHR45866:SF1">
    <property type="entry name" value="DNA GYRASE SUBUNIT B, MITOCHONDRIAL"/>
    <property type="match status" value="1"/>
</dbReference>
<dbReference type="GO" id="GO:0003677">
    <property type="term" value="F:DNA binding"/>
    <property type="evidence" value="ECO:0007669"/>
    <property type="project" value="UniProtKB-KW"/>
</dbReference>
<dbReference type="InterPro" id="IPR001241">
    <property type="entry name" value="Topo_IIA"/>
</dbReference>
<feature type="domain" description="DNA topoisomerase type IIA subunit B" evidence="10">
    <location>
        <begin position="226"/>
        <end position="343"/>
    </location>
</feature>
<keyword evidence="6" id="KW-0799">Topoisomerase</keyword>
<dbReference type="InterPro" id="IPR000565">
    <property type="entry name" value="Topo_IIA_B"/>
</dbReference>
<proteinExistence type="inferred from homology"/>
<evidence type="ECO:0000256" key="5">
    <source>
        <dbReference type="ARBA" id="ARBA00022840"/>
    </source>
</evidence>
<keyword evidence="8" id="KW-0413">Isomerase</keyword>
<evidence type="ECO:0000256" key="4">
    <source>
        <dbReference type="ARBA" id="ARBA00022741"/>
    </source>
</evidence>
<dbReference type="SUPFAM" id="SSF54211">
    <property type="entry name" value="Ribosomal protein S5 domain 2-like"/>
    <property type="match status" value="1"/>
</dbReference>
<dbReference type="SMART" id="SM00433">
    <property type="entry name" value="TOP2c"/>
    <property type="match status" value="1"/>
</dbReference>
<dbReference type="GO" id="GO:0005524">
    <property type="term" value="F:ATP binding"/>
    <property type="evidence" value="ECO:0007669"/>
    <property type="project" value="UniProtKB-KW"/>
</dbReference>
<keyword evidence="4" id="KW-0547">Nucleotide-binding</keyword>
<dbReference type="AlphaFoldDB" id="A0A3N4RYE0"/>
<evidence type="ECO:0000256" key="9">
    <source>
        <dbReference type="SAM" id="MobiDB-lite"/>
    </source>
</evidence>
<evidence type="ECO:0000256" key="2">
    <source>
        <dbReference type="ARBA" id="ARBA00010708"/>
    </source>
</evidence>
<dbReference type="InterPro" id="IPR013506">
    <property type="entry name" value="Topo_IIA_bsu_dom2"/>
</dbReference>
<dbReference type="SUPFAM" id="SSF55874">
    <property type="entry name" value="ATPase domain of HSP90 chaperone/DNA topoisomerase II/histidine kinase"/>
    <property type="match status" value="1"/>
</dbReference>
<dbReference type="GO" id="GO:0006265">
    <property type="term" value="P:DNA topological change"/>
    <property type="evidence" value="ECO:0007669"/>
    <property type="project" value="InterPro"/>
</dbReference>
<dbReference type="Gene3D" id="3.30.565.10">
    <property type="entry name" value="Histidine kinase-like ATPase, C-terminal domain"/>
    <property type="match status" value="1"/>
</dbReference>
<dbReference type="Gene3D" id="3.30.230.10">
    <property type="match status" value="1"/>
</dbReference>
<dbReference type="InterPro" id="IPR036890">
    <property type="entry name" value="HATPase_C_sf"/>
</dbReference>
<dbReference type="PANTHER" id="PTHR45866">
    <property type="entry name" value="DNA GYRASE/TOPOISOMERASE SUBUNIT B"/>
    <property type="match status" value="1"/>
</dbReference>
<evidence type="ECO:0000256" key="8">
    <source>
        <dbReference type="ARBA" id="ARBA00023235"/>
    </source>
</evidence>
<evidence type="ECO:0000259" key="10">
    <source>
        <dbReference type="Pfam" id="PF00204"/>
    </source>
</evidence>
<evidence type="ECO:0000256" key="1">
    <source>
        <dbReference type="ARBA" id="ARBA00000185"/>
    </source>
</evidence>
<dbReference type="Pfam" id="PF00204">
    <property type="entry name" value="DNA_gyraseB"/>
    <property type="match status" value="1"/>
</dbReference>
<keyword evidence="12" id="KW-1185">Reference proteome</keyword>
<reference evidence="11 12" key="1">
    <citation type="submission" date="2018-11" db="EMBL/GenBank/DDBJ databases">
        <title>Sequencing the genomes of 1000 actinobacteria strains.</title>
        <authorList>
            <person name="Klenk H.-P."/>
        </authorList>
    </citation>
    <scope>NUCLEOTIDE SEQUENCE [LARGE SCALE GENOMIC DNA]</scope>
    <source>
        <strain evidence="11 12">DSM 44781</strain>
    </source>
</reference>
<evidence type="ECO:0000313" key="11">
    <source>
        <dbReference type="EMBL" id="RPE35695.1"/>
    </source>
</evidence>
<dbReference type="RefSeq" id="WP_123819038.1">
    <property type="nucleotide sequence ID" value="NZ_JBEYIY010000064.1"/>
</dbReference>
<dbReference type="GO" id="GO:0003918">
    <property type="term" value="F:DNA topoisomerase type II (double strand cut, ATP-hydrolyzing) activity"/>
    <property type="evidence" value="ECO:0007669"/>
    <property type="project" value="UniProtKB-EC"/>
</dbReference>
<keyword evidence="5" id="KW-0067">ATP-binding</keyword>
<dbReference type="InterPro" id="IPR014721">
    <property type="entry name" value="Ribsml_uS5_D2-typ_fold_subgr"/>
</dbReference>
<gene>
    <name evidence="11" type="ORF">EDD38_4049</name>
</gene>
<evidence type="ECO:0000256" key="6">
    <source>
        <dbReference type="ARBA" id="ARBA00023029"/>
    </source>
</evidence>
<protein>
    <recommendedName>
        <fullName evidence="3">DNA topoisomerase (ATP-hydrolyzing)</fullName>
        <ecNumber evidence="3">5.6.2.2</ecNumber>
    </recommendedName>
</protein>
<evidence type="ECO:0000256" key="7">
    <source>
        <dbReference type="ARBA" id="ARBA00023125"/>
    </source>
</evidence>